<name>A0A1A9V0T0_GLOAU</name>
<accession>A0A1A9V0T0</accession>
<reference evidence="1" key="1">
    <citation type="submission" date="2020-05" db="UniProtKB">
        <authorList>
            <consortium name="EnsemblMetazoa"/>
        </authorList>
    </citation>
    <scope>IDENTIFICATION</scope>
    <source>
        <strain evidence="1">TTRI</strain>
    </source>
</reference>
<dbReference type="EnsemblMetazoa" id="GAUT022079-RA">
    <property type="protein sequence ID" value="GAUT022079-PA"/>
    <property type="gene ID" value="GAUT022079"/>
</dbReference>
<sequence>MDPICDLLYHIKYICVGHIIKNEPEAFTPCLAETTSTTRNQTKFNHNIPATNVNNITSRNQFPVTQSFSNINAQQQQQQPQLQQLQHQQLLQIHRLMSVEG</sequence>
<dbReference type="STRING" id="7395.A0A1A9V0T0"/>
<protein>
    <submittedName>
        <fullName evidence="1">Uncharacterized protein</fullName>
    </submittedName>
</protein>
<evidence type="ECO:0000313" key="2">
    <source>
        <dbReference type="Proteomes" id="UP000078200"/>
    </source>
</evidence>
<dbReference type="Proteomes" id="UP000078200">
    <property type="component" value="Unassembled WGS sequence"/>
</dbReference>
<proteinExistence type="predicted"/>
<evidence type="ECO:0000313" key="1">
    <source>
        <dbReference type="EnsemblMetazoa" id="GAUT022079-PA"/>
    </source>
</evidence>
<dbReference type="VEuPathDB" id="VectorBase:GAUT022079"/>
<organism evidence="1 2">
    <name type="scientific">Glossina austeni</name>
    <name type="common">Savannah tsetse fly</name>
    <dbReference type="NCBI Taxonomy" id="7395"/>
    <lineage>
        <taxon>Eukaryota</taxon>
        <taxon>Metazoa</taxon>
        <taxon>Ecdysozoa</taxon>
        <taxon>Arthropoda</taxon>
        <taxon>Hexapoda</taxon>
        <taxon>Insecta</taxon>
        <taxon>Pterygota</taxon>
        <taxon>Neoptera</taxon>
        <taxon>Endopterygota</taxon>
        <taxon>Diptera</taxon>
        <taxon>Brachycera</taxon>
        <taxon>Muscomorpha</taxon>
        <taxon>Hippoboscoidea</taxon>
        <taxon>Glossinidae</taxon>
        <taxon>Glossina</taxon>
    </lineage>
</organism>
<keyword evidence="2" id="KW-1185">Reference proteome</keyword>
<dbReference type="AlphaFoldDB" id="A0A1A9V0T0"/>